<comment type="caution">
    <text evidence="5">The sequence shown here is derived from an EMBL/GenBank/DDBJ whole genome shotgun (WGS) entry which is preliminary data.</text>
</comment>
<dbReference type="Pfam" id="PF08241">
    <property type="entry name" value="Methyltransf_11"/>
    <property type="match status" value="1"/>
</dbReference>
<dbReference type="Proteomes" id="UP000696931">
    <property type="component" value="Unassembled WGS sequence"/>
</dbReference>
<dbReference type="InterPro" id="IPR013216">
    <property type="entry name" value="Methyltransf_11"/>
</dbReference>
<protein>
    <submittedName>
        <fullName evidence="5">Class I SAM-dependent methyltransferase</fullName>
    </submittedName>
</protein>
<dbReference type="CDD" id="cd02440">
    <property type="entry name" value="AdoMet_MTases"/>
    <property type="match status" value="1"/>
</dbReference>
<evidence type="ECO:0000313" key="5">
    <source>
        <dbReference type="EMBL" id="MBI5169347.1"/>
    </source>
</evidence>
<evidence type="ECO:0000256" key="1">
    <source>
        <dbReference type="ARBA" id="ARBA00008361"/>
    </source>
</evidence>
<dbReference type="InterPro" id="IPR029063">
    <property type="entry name" value="SAM-dependent_MTases_sf"/>
</dbReference>
<dbReference type="EMBL" id="JACRIW010000049">
    <property type="protein sequence ID" value="MBI5169347.1"/>
    <property type="molecule type" value="Genomic_DNA"/>
</dbReference>
<accession>A0A933W8C1</accession>
<evidence type="ECO:0000259" key="4">
    <source>
        <dbReference type="Pfam" id="PF08241"/>
    </source>
</evidence>
<evidence type="ECO:0000256" key="3">
    <source>
        <dbReference type="ARBA" id="ARBA00022679"/>
    </source>
</evidence>
<dbReference type="GO" id="GO:0032259">
    <property type="term" value="P:methylation"/>
    <property type="evidence" value="ECO:0007669"/>
    <property type="project" value="UniProtKB-KW"/>
</dbReference>
<name>A0A933W8C1_UNCEI</name>
<dbReference type="PANTHER" id="PTHR44942">
    <property type="entry name" value="METHYLTRANSF_11 DOMAIN-CONTAINING PROTEIN"/>
    <property type="match status" value="1"/>
</dbReference>
<keyword evidence="3" id="KW-0808">Transferase</keyword>
<feature type="domain" description="Methyltransferase type 11" evidence="4">
    <location>
        <begin position="45"/>
        <end position="135"/>
    </location>
</feature>
<organism evidence="5 6">
    <name type="scientific">Eiseniibacteriota bacterium</name>
    <dbReference type="NCBI Taxonomy" id="2212470"/>
    <lineage>
        <taxon>Bacteria</taxon>
        <taxon>Candidatus Eiseniibacteriota</taxon>
    </lineage>
</organism>
<dbReference type="AlphaFoldDB" id="A0A933W8C1"/>
<evidence type="ECO:0000313" key="6">
    <source>
        <dbReference type="Proteomes" id="UP000696931"/>
    </source>
</evidence>
<comment type="similarity">
    <text evidence="1">Belongs to the methyltransferase superfamily.</text>
</comment>
<dbReference type="InterPro" id="IPR051052">
    <property type="entry name" value="Diverse_substrate_MTase"/>
</dbReference>
<dbReference type="GO" id="GO:0008757">
    <property type="term" value="F:S-adenosylmethionine-dependent methyltransferase activity"/>
    <property type="evidence" value="ECO:0007669"/>
    <property type="project" value="InterPro"/>
</dbReference>
<proteinExistence type="inferred from homology"/>
<dbReference type="Gene3D" id="3.40.50.150">
    <property type="entry name" value="Vaccinia Virus protein VP39"/>
    <property type="match status" value="1"/>
</dbReference>
<sequence length="247" mass="27032">MSAPGALLERWRETREGFAPLFLEPILEPAFAHLEPAIGPGRTCLDLGSGAGHVAAAVRACGGHTIALDVDVPELARARHRFPGGEALAADAARLPLADGSVDAIFCFSVLQYTDRPSAIAEMRRVLRADGRLVVVENLAGSPVALAYRAWRAIAGIRYPDRLTPRRHLAWSERGMFLRHFPIGRCDACSLISPLLLALPRVYAADASEGPHSPVRTWLNRVRRWDSAWLEAVPALRHGAWMLIFRG</sequence>
<gene>
    <name evidence="5" type="ORF">HZA61_07665</name>
</gene>
<keyword evidence="2 5" id="KW-0489">Methyltransferase</keyword>
<evidence type="ECO:0000256" key="2">
    <source>
        <dbReference type="ARBA" id="ARBA00022603"/>
    </source>
</evidence>
<dbReference type="SUPFAM" id="SSF53335">
    <property type="entry name" value="S-adenosyl-L-methionine-dependent methyltransferases"/>
    <property type="match status" value="1"/>
</dbReference>
<reference evidence="5" key="1">
    <citation type="submission" date="2020-07" db="EMBL/GenBank/DDBJ databases">
        <title>Huge and variable diversity of episymbiotic CPR bacteria and DPANN archaea in groundwater ecosystems.</title>
        <authorList>
            <person name="He C.Y."/>
            <person name="Keren R."/>
            <person name="Whittaker M."/>
            <person name="Farag I.F."/>
            <person name="Doudna J."/>
            <person name="Cate J.H.D."/>
            <person name="Banfield J.F."/>
        </authorList>
    </citation>
    <scope>NUCLEOTIDE SEQUENCE</scope>
    <source>
        <strain evidence="5">NC_groundwater_1813_Pr3_B-0.1um_71_17</strain>
    </source>
</reference>
<dbReference type="PANTHER" id="PTHR44942:SF4">
    <property type="entry name" value="METHYLTRANSFERASE TYPE 11 DOMAIN-CONTAINING PROTEIN"/>
    <property type="match status" value="1"/>
</dbReference>